<organism evidence="1 2">
    <name type="scientific">Treponema socranskii subsp. socranskii VPI DR56BR1116 = ATCC 35536</name>
    <dbReference type="NCBI Taxonomy" id="1125725"/>
    <lineage>
        <taxon>Bacteria</taxon>
        <taxon>Pseudomonadati</taxon>
        <taxon>Spirochaetota</taxon>
        <taxon>Spirochaetia</taxon>
        <taxon>Spirochaetales</taxon>
        <taxon>Treponemataceae</taxon>
        <taxon>Treponema</taxon>
    </lineage>
</organism>
<evidence type="ECO:0000313" key="2">
    <source>
        <dbReference type="Proteomes" id="UP000016646"/>
    </source>
</evidence>
<accession>A0ABN0P4G2</accession>
<proteinExistence type="predicted"/>
<reference evidence="1 2" key="1">
    <citation type="submission" date="2013-08" db="EMBL/GenBank/DDBJ databases">
        <authorList>
            <person name="Durkin A.S."/>
            <person name="Haft D.R."/>
            <person name="McCorrison J."/>
            <person name="Torralba M."/>
            <person name="Gillis M."/>
            <person name="Haft D.H."/>
            <person name="Methe B."/>
            <person name="Sutton G."/>
            <person name="Nelson K.E."/>
        </authorList>
    </citation>
    <scope>NUCLEOTIDE SEQUENCE [LARGE SCALE GENOMIC DNA]</scope>
    <source>
        <strain evidence="1 2">ATCC 35536</strain>
    </source>
</reference>
<evidence type="ECO:0008006" key="3">
    <source>
        <dbReference type="Google" id="ProtNLM"/>
    </source>
</evidence>
<protein>
    <recommendedName>
        <fullName evidence="3">Lipoprotein</fullName>
    </recommendedName>
</protein>
<gene>
    <name evidence="1" type="ORF">HMPREF0860_0944</name>
</gene>
<evidence type="ECO:0000313" key="1">
    <source>
        <dbReference type="EMBL" id="ERK02148.1"/>
    </source>
</evidence>
<dbReference type="Proteomes" id="UP000016646">
    <property type="component" value="Unassembled WGS sequence"/>
</dbReference>
<name>A0ABN0P4G2_TRESO</name>
<sequence length="40" mass="4228">MHLSVAAASFVQPSKQLCIVVTFAGISGACVRLVRLLNAR</sequence>
<comment type="caution">
    <text evidence="1">The sequence shown here is derived from an EMBL/GenBank/DDBJ whole genome shotgun (WGS) entry which is preliminary data.</text>
</comment>
<keyword evidence="2" id="KW-1185">Reference proteome</keyword>
<dbReference type="EMBL" id="AVQI01000051">
    <property type="protein sequence ID" value="ERK02148.1"/>
    <property type="molecule type" value="Genomic_DNA"/>
</dbReference>